<dbReference type="PANTHER" id="PTHR34137:SF1">
    <property type="entry name" value="EXODEOXYRIBONUCLEASE 7 SMALL SUBUNIT"/>
    <property type="match status" value="1"/>
</dbReference>
<dbReference type="NCBIfam" id="TIGR01280">
    <property type="entry name" value="xseB"/>
    <property type="match status" value="1"/>
</dbReference>
<evidence type="ECO:0000256" key="3">
    <source>
        <dbReference type="ARBA" id="ARBA00022722"/>
    </source>
</evidence>
<comment type="subcellular location">
    <subcellularLocation>
        <location evidence="6">Cytoplasm</location>
    </subcellularLocation>
</comment>
<comment type="similarity">
    <text evidence="1 6">Belongs to the XseB family.</text>
</comment>
<evidence type="ECO:0000256" key="1">
    <source>
        <dbReference type="ARBA" id="ARBA00009998"/>
    </source>
</evidence>
<dbReference type="GO" id="GO:0006308">
    <property type="term" value="P:DNA catabolic process"/>
    <property type="evidence" value="ECO:0007669"/>
    <property type="project" value="UniProtKB-UniRule"/>
</dbReference>
<sequence>MTLPFEEAIKRLEEIVKKLEAGEIPLEESLKLFEEGMNLIRYCQQKLDEVEKKVELLVKNERGEFETKPFNPESSLTDTQVE</sequence>
<protein>
    <recommendedName>
        <fullName evidence="6">Exodeoxyribonuclease 7 small subunit</fullName>
        <ecNumber evidence="6">3.1.11.6</ecNumber>
    </recommendedName>
    <alternativeName>
        <fullName evidence="6">Exodeoxyribonuclease VII small subunit</fullName>
        <shortName evidence="6">Exonuclease VII small subunit</shortName>
    </alternativeName>
</protein>
<dbReference type="InterPro" id="IPR003761">
    <property type="entry name" value="Exonuc_VII_S"/>
</dbReference>
<keyword evidence="5 6" id="KW-0269">Exonuclease</keyword>
<keyword evidence="2 6" id="KW-0963">Cytoplasm</keyword>
<comment type="catalytic activity">
    <reaction evidence="6">
        <text>Exonucleolytic cleavage in either 5'- to 3'- or 3'- to 5'-direction to yield nucleoside 5'-phosphates.</text>
        <dbReference type="EC" id="3.1.11.6"/>
    </reaction>
</comment>
<evidence type="ECO:0000256" key="2">
    <source>
        <dbReference type="ARBA" id="ARBA00022490"/>
    </source>
</evidence>
<evidence type="ECO:0000313" key="7">
    <source>
        <dbReference type="EMBL" id="HDD44604.1"/>
    </source>
</evidence>
<organism evidence="7">
    <name type="scientific">Desulfofervidus auxilii</name>
    <dbReference type="NCBI Taxonomy" id="1621989"/>
    <lineage>
        <taxon>Bacteria</taxon>
        <taxon>Pseudomonadati</taxon>
        <taxon>Thermodesulfobacteriota</taxon>
        <taxon>Candidatus Desulfofervidia</taxon>
        <taxon>Candidatus Desulfofervidales</taxon>
        <taxon>Candidatus Desulfofervidaceae</taxon>
        <taxon>Candidatus Desulfofervidus</taxon>
    </lineage>
</organism>
<gene>
    <name evidence="6 7" type="primary">xseB</name>
    <name evidence="7" type="ORF">ENG63_07080</name>
</gene>
<dbReference type="NCBIfam" id="NF002140">
    <property type="entry name" value="PRK00977.1-4"/>
    <property type="match status" value="1"/>
</dbReference>
<accession>A0A7C0U2Z7</accession>
<evidence type="ECO:0000256" key="5">
    <source>
        <dbReference type="ARBA" id="ARBA00022839"/>
    </source>
</evidence>
<dbReference type="GO" id="GO:0009318">
    <property type="term" value="C:exodeoxyribonuclease VII complex"/>
    <property type="evidence" value="ECO:0007669"/>
    <property type="project" value="UniProtKB-UniRule"/>
</dbReference>
<dbReference type="GO" id="GO:0008855">
    <property type="term" value="F:exodeoxyribonuclease VII activity"/>
    <property type="evidence" value="ECO:0007669"/>
    <property type="project" value="UniProtKB-UniRule"/>
</dbReference>
<keyword evidence="4 6" id="KW-0378">Hydrolase</keyword>
<dbReference type="InterPro" id="IPR037004">
    <property type="entry name" value="Exonuc_VII_ssu_sf"/>
</dbReference>
<dbReference type="PIRSF" id="PIRSF006488">
    <property type="entry name" value="Exonuc_VII_S"/>
    <property type="match status" value="1"/>
</dbReference>
<dbReference type="EC" id="3.1.11.6" evidence="6"/>
<comment type="subunit">
    <text evidence="6">Heterooligomer composed of large and small subunits.</text>
</comment>
<dbReference type="PANTHER" id="PTHR34137">
    <property type="entry name" value="EXODEOXYRIBONUCLEASE 7 SMALL SUBUNIT"/>
    <property type="match status" value="1"/>
</dbReference>
<dbReference type="AlphaFoldDB" id="A0A7C0U2Z7"/>
<dbReference type="Pfam" id="PF02609">
    <property type="entry name" value="Exonuc_VII_S"/>
    <property type="match status" value="1"/>
</dbReference>
<name>A0A7C0U2Z7_DESA2</name>
<reference evidence="7" key="1">
    <citation type="journal article" date="2020" name="mSystems">
        <title>Genome- and Community-Level Interaction Insights into Carbon Utilization and Element Cycling Functions of Hydrothermarchaeota in Hydrothermal Sediment.</title>
        <authorList>
            <person name="Zhou Z."/>
            <person name="Liu Y."/>
            <person name="Xu W."/>
            <person name="Pan J."/>
            <person name="Luo Z.H."/>
            <person name="Li M."/>
        </authorList>
    </citation>
    <scope>NUCLEOTIDE SEQUENCE [LARGE SCALE GENOMIC DNA]</scope>
    <source>
        <strain evidence="7">HyVt-233</strain>
    </source>
</reference>
<dbReference type="GO" id="GO:0005829">
    <property type="term" value="C:cytosol"/>
    <property type="evidence" value="ECO:0007669"/>
    <property type="project" value="TreeGrafter"/>
</dbReference>
<dbReference type="EMBL" id="DRBS01000261">
    <property type="protein sequence ID" value="HDD44604.1"/>
    <property type="molecule type" value="Genomic_DNA"/>
</dbReference>
<comment type="function">
    <text evidence="6">Bidirectionally degrades single-stranded DNA into large acid-insoluble oligonucleotides, which are then degraded further into small acid-soluble oligonucleotides.</text>
</comment>
<dbReference type="SUPFAM" id="SSF116842">
    <property type="entry name" value="XseB-like"/>
    <property type="match status" value="1"/>
</dbReference>
<dbReference type="HAMAP" id="MF_00337">
    <property type="entry name" value="Exonuc_7_S"/>
    <property type="match status" value="1"/>
</dbReference>
<keyword evidence="3 6" id="KW-0540">Nuclease</keyword>
<proteinExistence type="inferred from homology"/>
<evidence type="ECO:0000256" key="4">
    <source>
        <dbReference type="ARBA" id="ARBA00022801"/>
    </source>
</evidence>
<dbReference type="Gene3D" id="1.10.287.1040">
    <property type="entry name" value="Exonuclease VII, small subunit"/>
    <property type="match status" value="1"/>
</dbReference>
<comment type="caution">
    <text evidence="7">The sequence shown here is derived from an EMBL/GenBank/DDBJ whole genome shotgun (WGS) entry which is preliminary data.</text>
</comment>
<dbReference type="Proteomes" id="UP000886289">
    <property type="component" value="Unassembled WGS sequence"/>
</dbReference>
<evidence type="ECO:0000256" key="6">
    <source>
        <dbReference type="HAMAP-Rule" id="MF_00337"/>
    </source>
</evidence>